<gene>
    <name evidence="2" type="ORF">J2Z75_000384</name>
</gene>
<reference evidence="2 3" key="1">
    <citation type="submission" date="2021-03" db="EMBL/GenBank/DDBJ databases">
        <title>Genomic Encyclopedia of Type Strains, Phase IV (KMG-IV): sequencing the most valuable type-strain genomes for metagenomic binning, comparative biology and taxonomic classification.</title>
        <authorList>
            <person name="Goeker M."/>
        </authorList>
    </citation>
    <scope>NUCLEOTIDE SEQUENCE [LARGE SCALE GENOMIC DNA]</scope>
    <source>
        <strain evidence="2 3">DSM 26427</strain>
    </source>
</reference>
<organism evidence="2 3">
    <name type="scientific">Rhizobium herbae</name>
    <dbReference type="NCBI Taxonomy" id="508661"/>
    <lineage>
        <taxon>Bacteria</taxon>
        <taxon>Pseudomonadati</taxon>
        <taxon>Pseudomonadota</taxon>
        <taxon>Alphaproteobacteria</taxon>
        <taxon>Hyphomicrobiales</taxon>
        <taxon>Rhizobiaceae</taxon>
        <taxon>Rhizobium/Agrobacterium group</taxon>
        <taxon>Rhizobium</taxon>
    </lineage>
</organism>
<keyword evidence="3" id="KW-1185">Reference proteome</keyword>
<evidence type="ECO:0000259" key="1">
    <source>
        <dbReference type="Pfam" id="PF12146"/>
    </source>
</evidence>
<keyword evidence="2" id="KW-0378">Hydrolase</keyword>
<feature type="domain" description="Serine aminopeptidase S33" evidence="1">
    <location>
        <begin position="50"/>
        <end position="247"/>
    </location>
</feature>
<name>A0ABS4EG35_9HYPH</name>
<dbReference type="Gene3D" id="3.40.50.1820">
    <property type="entry name" value="alpha/beta hydrolase"/>
    <property type="match status" value="1"/>
</dbReference>
<protein>
    <submittedName>
        <fullName evidence="2">Alpha-beta hydrolase superfamily lysophospholipase</fullName>
    </submittedName>
</protein>
<dbReference type="SUPFAM" id="SSF53474">
    <property type="entry name" value="alpha/beta-Hydrolases"/>
    <property type="match status" value="1"/>
</dbReference>
<sequence>MTTGFEVIAPIAGIDERLAASESAFPDIRPGLAKEIIWTDPAAKSRTALAVVYIHGFSASKGEVRPLPDLVAKALGANLSYTRLAGHGRSGDAMAEASVGDWQKDMLEALEIAARLGDRTLIIATSTGASLATWALSQPPLAARVAGAVFLAPNFRIKGRGAFLLTAPLARLSARLILGRRRSFTPMNDLHAAYWTTEYPVPALLPMATLVAQVRALPFETIRVPALFIRSPRDQVVDATQTDAVAGRWGGSAAIIDPGEIGDPHGHVVAGDALSPSTTNRIVDNILSWFREIKQLTDIAG</sequence>
<proteinExistence type="predicted"/>
<dbReference type="EMBL" id="JAGGJV010000001">
    <property type="protein sequence ID" value="MBP1856904.1"/>
    <property type="molecule type" value="Genomic_DNA"/>
</dbReference>
<evidence type="ECO:0000313" key="2">
    <source>
        <dbReference type="EMBL" id="MBP1856904.1"/>
    </source>
</evidence>
<dbReference type="InterPro" id="IPR022742">
    <property type="entry name" value="Hydrolase_4"/>
</dbReference>
<accession>A0ABS4EG35</accession>
<comment type="caution">
    <text evidence="2">The sequence shown here is derived from an EMBL/GenBank/DDBJ whole genome shotgun (WGS) entry which is preliminary data.</text>
</comment>
<dbReference type="Pfam" id="PF12146">
    <property type="entry name" value="Hydrolase_4"/>
    <property type="match status" value="1"/>
</dbReference>
<dbReference type="InterPro" id="IPR029058">
    <property type="entry name" value="AB_hydrolase_fold"/>
</dbReference>
<dbReference type="RefSeq" id="WP_234937089.1">
    <property type="nucleotide sequence ID" value="NZ_JAGGJV010000001.1"/>
</dbReference>
<dbReference type="Proteomes" id="UP000823786">
    <property type="component" value="Unassembled WGS sequence"/>
</dbReference>
<evidence type="ECO:0000313" key="3">
    <source>
        <dbReference type="Proteomes" id="UP000823786"/>
    </source>
</evidence>
<dbReference type="GO" id="GO:0016787">
    <property type="term" value="F:hydrolase activity"/>
    <property type="evidence" value="ECO:0007669"/>
    <property type="project" value="UniProtKB-KW"/>
</dbReference>